<dbReference type="Proteomes" id="UP000825072">
    <property type="component" value="Chromosome 1"/>
</dbReference>
<dbReference type="AlphaFoldDB" id="A0AAD1KQP4"/>
<dbReference type="EMBL" id="AP024747">
    <property type="protein sequence ID" value="BCY25712.1"/>
    <property type="molecule type" value="Genomic_DNA"/>
</dbReference>
<name>A0AAD1KQP4_9ACTN</name>
<feature type="region of interest" description="Disordered" evidence="1">
    <location>
        <begin position="1"/>
        <end position="27"/>
    </location>
</feature>
<evidence type="ECO:0000313" key="2">
    <source>
        <dbReference type="EMBL" id="BCY25712.1"/>
    </source>
</evidence>
<reference evidence="2" key="1">
    <citation type="submission" date="2021-06" db="EMBL/GenBank/DDBJ databases">
        <title>Genome sequence of Cutibacterium modestum strain KB17-24694.</title>
        <authorList>
            <person name="Dekio I."/>
            <person name="Asahina A."/>
            <person name="Nishida M."/>
        </authorList>
    </citation>
    <scope>NUCLEOTIDE SEQUENCE</scope>
    <source>
        <strain evidence="2">KB17-24694</strain>
    </source>
</reference>
<proteinExistence type="predicted"/>
<accession>A0AAD1KQP4</accession>
<protein>
    <submittedName>
        <fullName evidence="2">Uncharacterized protein</fullName>
    </submittedName>
</protein>
<dbReference type="GeneID" id="92880297"/>
<sequence>MAFTHRNGDPDDIYYGLTDRGPNTDADAGSVKAVKRLRFGINGIVKGSKNPFQLVEKHFGTDESRQDIGESMKVRMDSVPSSVHGAGYRKAELSTTDSTVDAHNLEPDTSYAVTTPVPSANRQLPHTGV</sequence>
<feature type="compositionally biased region" description="Polar residues" evidence="1">
    <location>
        <begin position="111"/>
        <end position="129"/>
    </location>
</feature>
<feature type="region of interest" description="Disordered" evidence="1">
    <location>
        <begin position="93"/>
        <end position="129"/>
    </location>
</feature>
<organism evidence="2 3">
    <name type="scientific">Cutibacterium modestum</name>
    <dbReference type="NCBI Taxonomy" id="2559073"/>
    <lineage>
        <taxon>Bacteria</taxon>
        <taxon>Bacillati</taxon>
        <taxon>Actinomycetota</taxon>
        <taxon>Actinomycetes</taxon>
        <taxon>Propionibacteriales</taxon>
        <taxon>Propionibacteriaceae</taxon>
        <taxon>Cutibacterium</taxon>
    </lineage>
</organism>
<dbReference type="RefSeq" id="WP_002527816.1">
    <property type="nucleotide sequence ID" value="NZ_AP024747.1"/>
</dbReference>
<gene>
    <name evidence="2" type="ORF">KB1_17020</name>
</gene>
<evidence type="ECO:0000256" key="1">
    <source>
        <dbReference type="SAM" id="MobiDB-lite"/>
    </source>
</evidence>
<evidence type="ECO:0000313" key="3">
    <source>
        <dbReference type="Proteomes" id="UP000825072"/>
    </source>
</evidence>